<accession>A0ABP9QI54</accession>
<protein>
    <recommendedName>
        <fullName evidence="5">SDR family oxidoreductase</fullName>
    </recommendedName>
</protein>
<dbReference type="Pfam" id="PF13561">
    <property type="entry name" value="adh_short_C2"/>
    <property type="match status" value="1"/>
</dbReference>
<gene>
    <name evidence="3" type="ORF">GCM10023321_46940</name>
</gene>
<dbReference type="PANTHER" id="PTHR43296:SF2">
    <property type="entry name" value="PEROXISOMAL 2,4-DIENOYL-COA REDUCTASE [(3E)-ENOYL-COA-PRODUCING]"/>
    <property type="match status" value="1"/>
</dbReference>
<name>A0ABP9QI54_9PSEU</name>
<dbReference type="Proteomes" id="UP001428817">
    <property type="component" value="Unassembled WGS sequence"/>
</dbReference>
<keyword evidence="4" id="KW-1185">Reference proteome</keyword>
<dbReference type="SUPFAM" id="SSF51735">
    <property type="entry name" value="NAD(P)-binding Rossmann-fold domains"/>
    <property type="match status" value="1"/>
</dbReference>
<dbReference type="PANTHER" id="PTHR43296">
    <property type="entry name" value="PEROXISOMAL 2,4-DIENOYL-COA REDUCTASE"/>
    <property type="match status" value="1"/>
</dbReference>
<dbReference type="InterPro" id="IPR036291">
    <property type="entry name" value="NAD(P)-bd_dom_sf"/>
</dbReference>
<dbReference type="EMBL" id="BAABJP010000025">
    <property type="protein sequence ID" value="GAA5161994.1"/>
    <property type="molecule type" value="Genomic_DNA"/>
</dbReference>
<dbReference type="InterPro" id="IPR045017">
    <property type="entry name" value="DECR2-like"/>
</dbReference>
<evidence type="ECO:0000313" key="3">
    <source>
        <dbReference type="EMBL" id="GAA5161994.1"/>
    </source>
</evidence>
<dbReference type="InterPro" id="IPR002347">
    <property type="entry name" value="SDR_fam"/>
</dbReference>
<evidence type="ECO:0000256" key="2">
    <source>
        <dbReference type="ARBA" id="ARBA00023002"/>
    </source>
</evidence>
<organism evidence="3 4">
    <name type="scientific">Pseudonocardia eucalypti</name>
    <dbReference type="NCBI Taxonomy" id="648755"/>
    <lineage>
        <taxon>Bacteria</taxon>
        <taxon>Bacillati</taxon>
        <taxon>Actinomycetota</taxon>
        <taxon>Actinomycetes</taxon>
        <taxon>Pseudonocardiales</taxon>
        <taxon>Pseudonocardiaceae</taxon>
        <taxon>Pseudonocardia</taxon>
    </lineage>
</organism>
<reference evidence="4" key="1">
    <citation type="journal article" date="2019" name="Int. J. Syst. Evol. Microbiol.">
        <title>The Global Catalogue of Microorganisms (GCM) 10K type strain sequencing project: providing services to taxonomists for standard genome sequencing and annotation.</title>
        <authorList>
            <consortium name="The Broad Institute Genomics Platform"/>
            <consortium name="The Broad Institute Genome Sequencing Center for Infectious Disease"/>
            <person name="Wu L."/>
            <person name="Ma J."/>
        </authorList>
    </citation>
    <scope>NUCLEOTIDE SEQUENCE [LARGE SCALE GENOMIC DNA]</scope>
    <source>
        <strain evidence="4">JCM 18303</strain>
    </source>
</reference>
<evidence type="ECO:0000313" key="4">
    <source>
        <dbReference type="Proteomes" id="UP001428817"/>
    </source>
</evidence>
<dbReference type="Gene3D" id="3.40.50.720">
    <property type="entry name" value="NAD(P)-binding Rossmann-like Domain"/>
    <property type="match status" value="1"/>
</dbReference>
<evidence type="ECO:0000256" key="1">
    <source>
        <dbReference type="ARBA" id="ARBA00022857"/>
    </source>
</evidence>
<keyword evidence="1" id="KW-0521">NADP</keyword>
<proteinExistence type="predicted"/>
<evidence type="ECO:0008006" key="5">
    <source>
        <dbReference type="Google" id="ProtNLM"/>
    </source>
</evidence>
<comment type="caution">
    <text evidence="3">The sequence shown here is derived from an EMBL/GenBank/DDBJ whole genome shotgun (WGS) entry which is preliminary data.</text>
</comment>
<keyword evidence="2" id="KW-0560">Oxidoreductase</keyword>
<sequence>MGDARQSMERTIPGGRLGTVDDIGHAAVYLASAEASFVTGQALIVDGGQVLPESLDQSDLARAPIERPAQ</sequence>